<keyword evidence="6" id="KW-0539">Nucleus</keyword>
<gene>
    <name evidence="9" type="primary">LOC103626563</name>
</gene>
<keyword evidence="5" id="KW-0804">Transcription</keyword>
<evidence type="ECO:0000256" key="5">
    <source>
        <dbReference type="ARBA" id="ARBA00023163"/>
    </source>
</evidence>
<keyword evidence="10" id="KW-1185">Reference proteome</keyword>
<feature type="region of interest" description="Disordered" evidence="7">
    <location>
        <begin position="217"/>
        <end position="282"/>
    </location>
</feature>
<evidence type="ECO:0000256" key="2">
    <source>
        <dbReference type="ARBA" id="ARBA00007163"/>
    </source>
</evidence>
<dbReference type="InterPro" id="IPR012900">
    <property type="entry name" value="MFMR"/>
</dbReference>
<dbReference type="InterPro" id="IPR045314">
    <property type="entry name" value="bZIP_plant_GBF1"/>
</dbReference>
<dbReference type="CDD" id="cd14702">
    <property type="entry name" value="bZIP_plant_GBF1"/>
    <property type="match status" value="1"/>
</dbReference>
<keyword evidence="3" id="KW-0805">Transcription regulation</keyword>
<evidence type="ECO:0000313" key="9">
    <source>
        <dbReference type="EnsemblPlants" id="Zm00001eb231040_P004"/>
    </source>
</evidence>
<reference evidence="9" key="3">
    <citation type="submission" date="2021-05" db="UniProtKB">
        <authorList>
            <consortium name="EnsemblPlants"/>
        </authorList>
    </citation>
    <scope>IDENTIFICATION</scope>
    <source>
        <strain evidence="9">cv. B73</strain>
    </source>
</reference>
<evidence type="ECO:0000256" key="4">
    <source>
        <dbReference type="ARBA" id="ARBA00023125"/>
    </source>
</evidence>
<comment type="subcellular location">
    <subcellularLocation>
        <location evidence="1">Nucleus</location>
    </subcellularLocation>
</comment>
<dbReference type="PROSITE" id="PS00036">
    <property type="entry name" value="BZIP_BASIC"/>
    <property type="match status" value="1"/>
</dbReference>
<feature type="domain" description="BZIP" evidence="8">
    <location>
        <begin position="239"/>
        <end position="302"/>
    </location>
</feature>
<feature type="compositionally biased region" description="Basic and acidic residues" evidence="7">
    <location>
        <begin position="248"/>
        <end position="275"/>
    </location>
</feature>
<feature type="region of interest" description="Disordered" evidence="7">
    <location>
        <begin position="1"/>
        <end position="28"/>
    </location>
</feature>
<feature type="region of interest" description="Disordered" evidence="7">
    <location>
        <begin position="299"/>
        <end position="340"/>
    </location>
</feature>
<dbReference type="Gene3D" id="1.20.5.170">
    <property type="match status" value="1"/>
</dbReference>
<protein>
    <recommendedName>
        <fullName evidence="8">BZIP domain-containing protein</fullName>
    </recommendedName>
</protein>
<evidence type="ECO:0000256" key="6">
    <source>
        <dbReference type="ARBA" id="ARBA00023242"/>
    </source>
</evidence>
<evidence type="ECO:0000259" key="8">
    <source>
        <dbReference type="PROSITE" id="PS50217"/>
    </source>
</evidence>
<dbReference type="Pfam" id="PF00170">
    <property type="entry name" value="bZIP_1"/>
    <property type="match status" value="1"/>
</dbReference>
<comment type="similarity">
    <text evidence="2">Belongs to the bZIP family.</text>
</comment>
<dbReference type="GO" id="GO:0003700">
    <property type="term" value="F:DNA-binding transcription factor activity"/>
    <property type="evidence" value="ECO:0007669"/>
    <property type="project" value="InterPro"/>
</dbReference>
<reference evidence="10" key="1">
    <citation type="journal article" date="2009" name="Science">
        <title>The B73 maize genome: complexity, diversity, and dynamics.</title>
        <authorList>
            <person name="Schnable P.S."/>
            <person name="Ware D."/>
            <person name="Fulton R.S."/>
            <person name="Stein J.C."/>
            <person name="Wei F."/>
            <person name="Pasternak S."/>
            <person name="Liang C."/>
            <person name="Zhang J."/>
            <person name="Fulton L."/>
            <person name="Graves T.A."/>
            <person name="Minx P."/>
            <person name="Reily A.D."/>
            <person name="Courtney L."/>
            <person name="Kruchowski S.S."/>
            <person name="Tomlinson C."/>
            <person name="Strong C."/>
            <person name="Delehaunty K."/>
            <person name="Fronick C."/>
            <person name="Courtney B."/>
            <person name="Rock S.M."/>
            <person name="Belter E."/>
            <person name="Du F."/>
            <person name="Kim K."/>
            <person name="Abbott R.M."/>
            <person name="Cotton M."/>
            <person name="Levy A."/>
            <person name="Marchetto P."/>
            <person name="Ochoa K."/>
            <person name="Jackson S.M."/>
            <person name="Gillam B."/>
            <person name="Chen W."/>
            <person name="Yan L."/>
            <person name="Higginbotham J."/>
            <person name="Cardenas M."/>
            <person name="Waligorski J."/>
            <person name="Applebaum E."/>
            <person name="Phelps L."/>
            <person name="Falcone J."/>
            <person name="Kanchi K."/>
            <person name="Thane T."/>
            <person name="Scimone A."/>
            <person name="Thane N."/>
            <person name="Henke J."/>
            <person name="Wang T."/>
            <person name="Ruppert J."/>
            <person name="Shah N."/>
            <person name="Rotter K."/>
            <person name="Hodges J."/>
            <person name="Ingenthron E."/>
            <person name="Cordes M."/>
            <person name="Kohlberg S."/>
            <person name="Sgro J."/>
            <person name="Delgado B."/>
            <person name="Mead K."/>
            <person name="Chinwalla A."/>
            <person name="Leonard S."/>
            <person name="Crouse K."/>
            <person name="Collura K."/>
            <person name="Kudrna D."/>
            <person name="Currie J."/>
            <person name="He R."/>
            <person name="Angelova A."/>
            <person name="Rajasekar S."/>
            <person name="Mueller T."/>
            <person name="Lomeli R."/>
            <person name="Scara G."/>
            <person name="Ko A."/>
            <person name="Delaney K."/>
            <person name="Wissotski M."/>
            <person name="Lopez G."/>
            <person name="Campos D."/>
            <person name="Braidotti M."/>
            <person name="Ashley E."/>
            <person name="Golser W."/>
            <person name="Kim H."/>
            <person name="Lee S."/>
            <person name="Lin J."/>
            <person name="Dujmic Z."/>
            <person name="Kim W."/>
            <person name="Talag J."/>
            <person name="Zuccolo A."/>
            <person name="Fan C."/>
            <person name="Sebastian A."/>
            <person name="Kramer M."/>
            <person name="Spiegel L."/>
            <person name="Nascimento L."/>
            <person name="Zutavern T."/>
            <person name="Miller B."/>
            <person name="Ambroise C."/>
            <person name="Muller S."/>
            <person name="Spooner W."/>
            <person name="Narechania A."/>
            <person name="Ren L."/>
            <person name="Wei S."/>
            <person name="Kumari S."/>
            <person name="Faga B."/>
            <person name="Levy M.J."/>
            <person name="McMahan L."/>
            <person name="Van Buren P."/>
            <person name="Vaughn M.W."/>
            <person name="Ying K."/>
            <person name="Yeh C.-T."/>
            <person name="Emrich S.J."/>
            <person name="Jia Y."/>
            <person name="Kalyanaraman A."/>
            <person name="Hsia A.-P."/>
            <person name="Barbazuk W.B."/>
            <person name="Baucom R.S."/>
            <person name="Brutnell T.P."/>
            <person name="Carpita N.C."/>
            <person name="Chaparro C."/>
            <person name="Chia J.-M."/>
            <person name="Deragon J.-M."/>
            <person name="Estill J.C."/>
            <person name="Fu Y."/>
            <person name="Jeddeloh J.A."/>
            <person name="Han Y."/>
            <person name="Lee H."/>
            <person name="Li P."/>
            <person name="Lisch D.R."/>
            <person name="Liu S."/>
            <person name="Liu Z."/>
            <person name="Nagel D.H."/>
            <person name="McCann M.C."/>
            <person name="SanMiguel P."/>
            <person name="Myers A.M."/>
            <person name="Nettleton D."/>
            <person name="Nguyen J."/>
            <person name="Penning B.W."/>
            <person name="Ponnala L."/>
            <person name="Schneider K.L."/>
            <person name="Schwartz D.C."/>
            <person name="Sharma A."/>
            <person name="Soderlund C."/>
            <person name="Springer N.M."/>
            <person name="Sun Q."/>
            <person name="Wang H."/>
            <person name="Waterman M."/>
            <person name="Westerman R."/>
            <person name="Wolfgruber T.K."/>
            <person name="Yang L."/>
            <person name="Yu Y."/>
            <person name="Zhang L."/>
            <person name="Zhou S."/>
            <person name="Zhu Q."/>
            <person name="Bennetzen J.L."/>
            <person name="Dawe R.K."/>
            <person name="Jiang J."/>
            <person name="Jiang N."/>
            <person name="Presting G.G."/>
            <person name="Wessler S.R."/>
            <person name="Aluru S."/>
            <person name="Martienssen R.A."/>
            <person name="Clifton S.W."/>
            <person name="McCombie W.R."/>
            <person name="Wing R.A."/>
            <person name="Wilson R.K."/>
        </authorList>
    </citation>
    <scope>NUCLEOTIDE SEQUENCE [LARGE SCALE GENOMIC DNA]</scope>
    <source>
        <strain evidence="10">cv. B73</strain>
    </source>
</reference>
<accession>A0A804PEF9</accession>
<proteinExistence type="evidence at protein level"/>
<dbReference type="GO" id="GO:0005634">
    <property type="term" value="C:nucleus"/>
    <property type="evidence" value="ECO:0007669"/>
    <property type="project" value="UniProtKB-SubCell"/>
</dbReference>
<reference evidence="9" key="2">
    <citation type="submission" date="2019-07" db="EMBL/GenBank/DDBJ databases">
        <authorList>
            <person name="Seetharam A."/>
            <person name="Woodhouse M."/>
            <person name="Cannon E."/>
        </authorList>
    </citation>
    <scope>NUCLEOTIDE SEQUENCE [LARGE SCALE GENOMIC DNA]</scope>
    <source>
        <strain evidence="9">cv. B73</strain>
    </source>
</reference>
<keyword evidence="11" id="KW-1267">Proteomics identification</keyword>
<dbReference type="PANTHER" id="PTHR45967">
    <property type="entry name" value="G-BOX-BINDING FACTOR 3-RELATED"/>
    <property type="match status" value="1"/>
</dbReference>
<dbReference type="AlphaFoldDB" id="A0A804PEF9"/>
<name>A0A804PEF9_MAIZE</name>
<evidence type="ECO:0000256" key="1">
    <source>
        <dbReference type="ARBA" id="ARBA00004123"/>
    </source>
</evidence>
<dbReference type="EnsemblPlants" id="Zm00001eb231040_T004">
    <property type="protein sequence ID" value="Zm00001eb231040_P004"/>
    <property type="gene ID" value="Zm00001eb231040"/>
</dbReference>
<dbReference type="GO" id="GO:0000976">
    <property type="term" value="F:transcription cis-regulatory region binding"/>
    <property type="evidence" value="ECO:0007669"/>
    <property type="project" value="UniProtKB-ARBA"/>
</dbReference>
<dbReference type="SMART" id="SM00338">
    <property type="entry name" value="BRLZ"/>
    <property type="match status" value="1"/>
</dbReference>
<feature type="compositionally biased region" description="Polar residues" evidence="7">
    <location>
        <begin position="132"/>
        <end position="142"/>
    </location>
</feature>
<dbReference type="InterPro" id="IPR044827">
    <property type="entry name" value="GBF-like"/>
</dbReference>
<keyword evidence="4" id="KW-0238">DNA-binding</keyword>
<dbReference type="Proteomes" id="UP000007305">
    <property type="component" value="Chromosome 5"/>
</dbReference>
<dbReference type="Pfam" id="PF16596">
    <property type="entry name" value="MFMR_assoc"/>
    <property type="match status" value="1"/>
</dbReference>
<organism evidence="9 10">
    <name type="scientific">Zea mays</name>
    <name type="common">Maize</name>
    <dbReference type="NCBI Taxonomy" id="4577"/>
    <lineage>
        <taxon>Eukaryota</taxon>
        <taxon>Viridiplantae</taxon>
        <taxon>Streptophyta</taxon>
        <taxon>Embryophyta</taxon>
        <taxon>Tracheophyta</taxon>
        <taxon>Spermatophyta</taxon>
        <taxon>Magnoliopsida</taxon>
        <taxon>Liliopsida</taxon>
        <taxon>Poales</taxon>
        <taxon>Poaceae</taxon>
        <taxon>PACMAD clade</taxon>
        <taxon>Panicoideae</taxon>
        <taxon>Andropogonodae</taxon>
        <taxon>Andropogoneae</taxon>
        <taxon>Tripsacinae</taxon>
        <taxon>Zea</taxon>
    </lineage>
</organism>
<feature type="region of interest" description="Disordered" evidence="7">
    <location>
        <begin position="98"/>
        <end position="173"/>
    </location>
</feature>
<dbReference type="InterPro" id="IPR046347">
    <property type="entry name" value="bZIP_sf"/>
</dbReference>
<evidence type="ECO:0000256" key="7">
    <source>
        <dbReference type="SAM" id="MobiDB-lite"/>
    </source>
</evidence>
<dbReference type="InterPro" id="IPR004827">
    <property type="entry name" value="bZIP"/>
</dbReference>
<dbReference type="EnsemblPlants" id="Zm00001eb231040_T002">
    <property type="protein sequence ID" value="Zm00001eb231040_P002"/>
    <property type="gene ID" value="Zm00001eb231040"/>
</dbReference>
<evidence type="ECO:0007829" key="11">
    <source>
        <dbReference type="PeptideAtlas" id="A0A804PEF9"/>
    </source>
</evidence>
<dbReference type="SUPFAM" id="SSF57959">
    <property type="entry name" value="Leucine zipper domain"/>
    <property type="match status" value="1"/>
</dbReference>
<feature type="compositionally biased region" description="Basic and acidic residues" evidence="7">
    <location>
        <begin position="160"/>
        <end position="173"/>
    </location>
</feature>
<dbReference type="Pfam" id="PF07777">
    <property type="entry name" value="MFMR"/>
    <property type="match status" value="1"/>
</dbReference>
<feature type="compositionally biased region" description="Polar residues" evidence="7">
    <location>
        <begin position="1"/>
        <end position="11"/>
    </location>
</feature>
<evidence type="ECO:0000256" key="3">
    <source>
        <dbReference type="ARBA" id="ARBA00023015"/>
    </source>
</evidence>
<sequence length="340" mass="36286">MGSNDPSTPSKASKDQPPATTSSGTVSVYPEWPSFQAYQAIPPHGFFPPTVAANPQAHSYMWGAQPMVPPYGTPPPPYVMYPPGAVYAHPSTPPTMHPFSHYPMPTNGHAETPGTAPSAPEMNGKSEPGRTSAPSANGITSHSESGSESESEGSDANYENDSHSKDNDGKEDASQGVLNQTMAMLPIQPGAMVGGVSSSTANLNIGVHYWEAPGSAAVSATHGKAPAGSARGDQWDERELKKQKRKQSNRESARRSRLRKQAECEELGQRAETLRSENSSLRAELERIRKEYEQLLSQNASLKEKLGGSSDPIPDMNEQNDGNGSDKKQSDSDAQPGSES</sequence>
<dbReference type="Gramene" id="Zm00001eb231040_T004">
    <property type="protein sequence ID" value="Zm00001eb231040_P004"/>
    <property type="gene ID" value="Zm00001eb231040"/>
</dbReference>
<dbReference type="PROSITE" id="PS50217">
    <property type="entry name" value="BZIP"/>
    <property type="match status" value="1"/>
</dbReference>
<evidence type="ECO:0000313" key="10">
    <source>
        <dbReference type="Proteomes" id="UP000007305"/>
    </source>
</evidence>
<dbReference type="PANTHER" id="PTHR45967:SF12">
    <property type="entry name" value="TRANSCRIPTION FACTOR HBP-1A"/>
    <property type="match status" value="1"/>
</dbReference>
<dbReference type="Gramene" id="Zm00001eb231040_T002">
    <property type="protein sequence ID" value="Zm00001eb231040_P002"/>
    <property type="gene ID" value="Zm00001eb231040"/>
</dbReference>